<dbReference type="NCBIfam" id="TIGR00087">
    <property type="entry name" value="surE"/>
    <property type="match status" value="1"/>
</dbReference>
<evidence type="ECO:0000256" key="2">
    <source>
        <dbReference type="ARBA" id="ARBA00001946"/>
    </source>
</evidence>
<dbReference type="EMBL" id="VIKS01000007">
    <property type="protein sequence ID" value="TQV87648.1"/>
    <property type="molecule type" value="Genomic_DNA"/>
</dbReference>
<reference evidence="11 12" key="1">
    <citation type="submission" date="2019-07" db="EMBL/GenBank/DDBJ databases">
        <title>Draft genome for Aliikangiella sp. M105.</title>
        <authorList>
            <person name="Wang G."/>
        </authorList>
    </citation>
    <scope>NUCLEOTIDE SEQUENCE [LARGE SCALE GENOMIC DNA]</scope>
    <source>
        <strain evidence="11 12">M105</strain>
    </source>
</reference>
<dbReference type="OrthoDB" id="9780815at2"/>
<dbReference type="InterPro" id="IPR030048">
    <property type="entry name" value="SurE"/>
</dbReference>
<accession>A0A545UDX4</accession>
<dbReference type="AlphaFoldDB" id="A0A545UDX4"/>
<dbReference type="EC" id="3.1.3.5" evidence="9"/>
<evidence type="ECO:0000313" key="12">
    <source>
        <dbReference type="Proteomes" id="UP000315439"/>
    </source>
</evidence>
<protein>
    <recommendedName>
        <fullName evidence="9">5'-nucleotidase SurE</fullName>
        <ecNumber evidence="9">3.1.3.5</ecNumber>
    </recommendedName>
    <alternativeName>
        <fullName evidence="9">Nucleoside 5'-monophosphate phosphohydrolase</fullName>
    </alternativeName>
</protein>
<dbReference type="GO" id="GO:0000166">
    <property type="term" value="F:nucleotide binding"/>
    <property type="evidence" value="ECO:0007669"/>
    <property type="project" value="UniProtKB-KW"/>
</dbReference>
<sequence length="248" mass="26880">MNILISNDDGVKAPGIEILAEHIKRTHQVTVVAPDKNRSGSSNALTLDTPLRCEQLDNGFYSVTGTPCDCVHLGSHRLMEQKPDMVISGINHGANLGDDVMYSGTVAAAMEGRSMGFPAVAISLASSDCTHFQTAAEIMAKVLVRLKTFSLTSNIILNINVPDLPMAEIQGFRLTRLGCRHRADTIVSSKDPRGRKIYWLGPPSEPQDIGEGTDFDAVAKGFVSISPLAVDFTAYQSFNSVKEWMSKL</sequence>
<dbReference type="InterPro" id="IPR002828">
    <property type="entry name" value="SurE-like_Pase/nucleotidase"/>
</dbReference>
<name>A0A545UDX4_9GAMM</name>
<dbReference type="GO" id="GO:0004309">
    <property type="term" value="F:exopolyphosphatase activity"/>
    <property type="evidence" value="ECO:0007669"/>
    <property type="project" value="TreeGrafter"/>
</dbReference>
<dbReference type="PANTHER" id="PTHR30457">
    <property type="entry name" value="5'-NUCLEOTIDASE SURE"/>
    <property type="match status" value="1"/>
</dbReference>
<evidence type="ECO:0000256" key="3">
    <source>
        <dbReference type="ARBA" id="ARBA00004496"/>
    </source>
</evidence>
<evidence type="ECO:0000256" key="7">
    <source>
        <dbReference type="ARBA" id="ARBA00022741"/>
    </source>
</evidence>
<feature type="binding site" evidence="9">
    <location>
        <position position="91"/>
    </location>
    <ligand>
        <name>a divalent metal cation</name>
        <dbReference type="ChEBI" id="CHEBI:60240"/>
    </ligand>
</feature>
<feature type="binding site" evidence="9">
    <location>
        <position position="8"/>
    </location>
    <ligand>
        <name>a divalent metal cation</name>
        <dbReference type="ChEBI" id="CHEBI:60240"/>
    </ligand>
</feature>
<comment type="function">
    <text evidence="9">Nucleotidase that shows phosphatase activity on nucleoside 5'-monophosphates.</text>
</comment>
<dbReference type="GO" id="GO:0046872">
    <property type="term" value="F:metal ion binding"/>
    <property type="evidence" value="ECO:0007669"/>
    <property type="project" value="UniProtKB-UniRule"/>
</dbReference>
<evidence type="ECO:0000259" key="10">
    <source>
        <dbReference type="Pfam" id="PF01975"/>
    </source>
</evidence>
<keyword evidence="7 9" id="KW-0547">Nucleotide-binding</keyword>
<dbReference type="Proteomes" id="UP000315439">
    <property type="component" value="Unassembled WGS sequence"/>
</dbReference>
<dbReference type="GO" id="GO:0008254">
    <property type="term" value="F:3'-nucleotidase activity"/>
    <property type="evidence" value="ECO:0007669"/>
    <property type="project" value="TreeGrafter"/>
</dbReference>
<evidence type="ECO:0000256" key="8">
    <source>
        <dbReference type="ARBA" id="ARBA00022801"/>
    </source>
</evidence>
<evidence type="ECO:0000256" key="5">
    <source>
        <dbReference type="ARBA" id="ARBA00022490"/>
    </source>
</evidence>
<evidence type="ECO:0000256" key="1">
    <source>
        <dbReference type="ARBA" id="ARBA00000815"/>
    </source>
</evidence>
<proteinExistence type="inferred from homology"/>
<dbReference type="SUPFAM" id="SSF64167">
    <property type="entry name" value="SurE-like"/>
    <property type="match status" value="1"/>
</dbReference>
<evidence type="ECO:0000256" key="4">
    <source>
        <dbReference type="ARBA" id="ARBA00011062"/>
    </source>
</evidence>
<keyword evidence="5 9" id="KW-0963">Cytoplasm</keyword>
<keyword evidence="12" id="KW-1185">Reference proteome</keyword>
<dbReference type="HAMAP" id="MF_00060">
    <property type="entry name" value="SurE"/>
    <property type="match status" value="1"/>
</dbReference>
<gene>
    <name evidence="9 11" type="primary">surE</name>
    <name evidence="11" type="ORF">FLL46_11330</name>
</gene>
<dbReference type="FunFam" id="3.40.1210.10:FF:000001">
    <property type="entry name" value="5'/3'-nucleotidase SurE"/>
    <property type="match status" value="1"/>
</dbReference>
<dbReference type="NCBIfam" id="NF001490">
    <property type="entry name" value="PRK00346.1-4"/>
    <property type="match status" value="1"/>
</dbReference>
<dbReference type="PANTHER" id="PTHR30457:SF12">
    <property type="entry name" value="5'_3'-NUCLEOTIDASE SURE"/>
    <property type="match status" value="1"/>
</dbReference>
<feature type="binding site" evidence="9">
    <location>
        <position position="39"/>
    </location>
    <ligand>
        <name>a divalent metal cation</name>
        <dbReference type="ChEBI" id="CHEBI:60240"/>
    </ligand>
</feature>
<dbReference type="Pfam" id="PF01975">
    <property type="entry name" value="SurE"/>
    <property type="match status" value="1"/>
</dbReference>
<keyword evidence="8 9" id="KW-0378">Hydrolase</keyword>
<feature type="domain" description="Survival protein SurE-like phosphatase/nucleotidase" evidence="10">
    <location>
        <begin position="3"/>
        <end position="182"/>
    </location>
</feature>
<organism evidence="11 12">
    <name type="scientific">Aliikangiella coralliicola</name>
    <dbReference type="NCBI Taxonomy" id="2592383"/>
    <lineage>
        <taxon>Bacteria</taxon>
        <taxon>Pseudomonadati</taxon>
        <taxon>Pseudomonadota</taxon>
        <taxon>Gammaproteobacteria</taxon>
        <taxon>Oceanospirillales</taxon>
        <taxon>Pleioneaceae</taxon>
        <taxon>Aliikangiella</taxon>
    </lineage>
</organism>
<dbReference type="GO" id="GO:0005737">
    <property type="term" value="C:cytoplasm"/>
    <property type="evidence" value="ECO:0007669"/>
    <property type="project" value="UniProtKB-SubCell"/>
</dbReference>
<evidence type="ECO:0000256" key="6">
    <source>
        <dbReference type="ARBA" id="ARBA00022723"/>
    </source>
</evidence>
<feature type="binding site" evidence="9">
    <location>
        <position position="9"/>
    </location>
    <ligand>
        <name>a divalent metal cation</name>
        <dbReference type="ChEBI" id="CHEBI:60240"/>
    </ligand>
</feature>
<comment type="similarity">
    <text evidence="4 9">Belongs to the SurE nucleotidase family.</text>
</comment>
<comment type="cofactor">
    <cofactor evidence="2">
        <name>Mg(2+)</name>
        <dbReference type="ChEBI" id="CHEBI:18420"/>
    </cofactor>
</comment>
<dbReference type="NCBIfam" id="NF001489">
    <property type="entry name" value="PRK00346.1-3"/>
    <property type="match status" value="1"/>
</dbReference>
<keyword evidence="6 9" id="KW-0479">Metal-binding</keyword>
<dbReference type="Gene3D" id="3.40.1210.10">
    <property type="entry name" value="Survival protein SurE-like phosphatase/nucleotidase"/>
    <property type="match status" value="1"/>
</dbReference>
<comment type="caution">
    <text evidence="11">The sequence shown here is derived from an EMBL/GenBank/DDBJ whole genome shotgun (WGS) entry which is preliminary data.</text>
</comment>
<dbReference type="InterPro" id="IPR036523">
    <property type="entry name" value="SurE-like_sf"/>
</dbReference>
<dbReference type="GO" id="GO:0008253">
    <property type="term" value="F:5'-nucleotidase activity"/>
    <property type="evidence" value="ECO:0007669"/>
    <property type="project" value="UniProtKB-UniRule"/>
</dbReference>
<comment type="subcellular location">
    <subcellularLocation>
        <location evidence="3 9">Cytoplasm</location>
    </subcellularLocation>
</comment>
<evidence type="ECO:0000313" key="11">
    <source>
        <dbReference type="EMBL" id="TQV87648.1"/>
    </source>
</evidence>
<evidence type="ECO:0000256" key="9">
    <source>
        <dbReference type="HAMAP-Rule" id="MF_00060"/>
    </source>
</evidence>
<comment type="catalytic activity">
    <reaction evidence="1 9">
        <text>a ribonucleoside 5'-phosphate + H2O = a ribonucleoside + phosphate</text>
        <dbReference type="Rhea" id="RHEA:12484"/>
        <dbReference type="ChEBI" id="CHEBI:15377"/>
        <dbReference type="ChEBI" id="CHEBI:18254"/>
        <dbReference type="ChEBI" id="CHEBI:43474"/>
        <dbReference type="ChEBI" id="CHEBI:58043"/>
        <dbReference type="EC" id="3.1.3.5"/>
    </reaction>
</comment>
<comment type="cofactor">
    <cofactor evidence="9">
        <name>a divalent metal cation</name>
        <dbReference type="ChEBI" id="CHEBI:60240"/>
    </cofactor>
    <text evidence="9">Binds 1 divalent metal cation per subunit.</text>
</comment>